<reference evidence="1" key="1">
    <citation type="journal article" date="2023" name="Science">
        <title>Genome structures resolve the early diversification of teleost fishes.</title>
        <authorList>
            <person name="Parey E."/>
            <person name="Louis A."/>
            <person name="Montfort J."/>
            <person name="Bouchez O."/>
            <person name="Roques C."/>
            <person name="Iampietro C."/>
            <person name="Lluch J."/>
            <person name="Castinel A."/>
            <person name="Donnadieu C."/>
            <person name="Desvignes T."/>
            <person name="Floi Bucao C."/>
            <person name="Jouanno E."/>
            <person name="Wen M."/>
            <person name="Mejri S."/>
            <person name="Dirks R."/>
            <person name="Jansen H."/>
            <person name="Henkel C."/>
            <person name="Chen W.J."/>
            <person name="Zahm M."/>
            <person name="Cabau C."/>
            <person name="Klopp C."/>
            <person name="Thompson A.W."/>
            <person name="Robinson-Rechavi M."/>
            <person name="Braasch I."/>
            <person name="Lecointre G."/>
            <person name="Bobe J."/>
            <person name="Postlethwait J.H."/>
            <person name="Berthelot C."/>
            <person name="Roest Crollius H."/>
            <person name="Guiguen Y."/>
        </authorList>
    </citation>
    <scope>NUCLEOTIDE SEQUENCE</scope>
    <source>
        <strain evidence="1">NC1722</strain>
    </source>
</reference>
<evidence type="ECO:0000313" key="2">
    <source>
        <dbReference type="Proteomes" id="UP001221898"/>
    </source>
</evidence>
<proteinExistence type="predicted"/>
<evidence type="ECO:0000313" key="1">
    <source>
        <dbReference type="EMBL" id="KAJ8383894.1"/>
    </source>
</evidence>
<protein>
    <submittedName>
        <fullName evidence="1">Uncharacterized protein</fullName>
    </submittedName>
</protein>
<accession>A0AAD7W5S2</accession>
<keyword evidence="2" id="KW-1185">Reference proteome</keyword>
<comment type="caution">
    <text evidence="1">The sequence shown here is derived from an EMBL/GenBank/DDBJ whole genome shotgun (WGS) entry which is preliminary data.</text>
</comment>
<sequence length="110" mass="11879">MKSTASMGAVRRDIGGLATGVQQLQRLSLKPLHKENQLGENRCVPRRGGLWEEQGQAVENAEGRQPCWGASGNAGIVLPVLVIISWGSILSCDRLRFGDRASSSFHTGHL</sequence>
<dbReference type="Proteomes" id="UP001221898">
    <property type="component" value="Unassembled WGS sequence"/>
</dbReference>
<dbReference type="EMBL" id="JAINUG010000283">
    <property type="protein sequence ID" value="KAJ8383894.1"/>
    <property type="molecule type" value="Genomic_DNA"/>
</dbReference>
<organism evidence="1 2">
    <name type="scientific">Aldrovandia affinis</name>
    <dbReference type="NCBI Taxonomy" id="143900"/>
    <lineage>
        <taxon>Eukaryota</taxon>
        <taxon>Metazoa</taxon>
        <taxon>Chordata</taxon>
        <taxon>Craniata</taxon>
        <taxon>Vertebrata</taxon>
        <taxon>Euteleostomi</taxon>
        <taxon>Actinopterygii</taxon>
        <taxon>Neopterygii</taxon>
        <taxon>Teleostei</taxon>
        <taxon>Notacanthiformes</taxon>
        <taxon>Halosauridae</taxon>
        <taxon>Aldrovandia</taxon>
    </lineage>
</organism>
<gene>
    <name evidence="1" type="ORF">AAFF_G00213570</name>
</gene>
<dbReference type="AlphaFoldDB" id="A0AAD7W5S2"/>
<name>A0AAD7W5S2_9TELE</name>